<organism evidence="1 2">
    <name type="scientific">Rhodopseudomonas palustris (strain DX-1)</name>
    <dbReference type="NCBI Taxonomy" id="652103"/>
    <lineage>
        <taxon>Bacteria</taxon>
        <taxon>Pseudomonadati</taxon>
        <taxon>Pseudomonadota</taxon>
        <taxon>Alphaproteobacteria</taxon>
        <taxon>Hyphomicrobiales</taxon>
        <taxon>Nitrobacteraceae</taxon>
        <taxon>Rhodopseudomonas</taxon>
    </lineage>
</organism>
<protein>
    <submittedName>
        <fullName evidence="1">Uncharacterized protein</fullName>
    </submittedName>
</protein>
<sequence length="32" mass="3463">MSVLLYREAAWMLLQSGVINPQLGNGALSQTT</sequence>
<dbReference type="AlphaFoldDB" id="E6VMK6"/>
<dbReference type="Proteomes" id="UP000001402">
    <property type="component" value="Chromosome"/>
</dbReference>
<evidence type="ECO:0000313" key="2">
    <source>
        <dbReference type="Proteomes" id="UP000001402"/>
    </source>
</evidence>
<dbReference type="HOGENOM" id="CLU_3391066_0_0_5"/>
<reference evidence="1" key="1">
    <citation type="submission" date="2010-12" db="EMBL/GenBank/DDBJ databases">
        <title>Complete sequence of Rhodopseudomonas palustris DX-1.</title>
        <authorList>
            <consortium name="US DOE Joint Genome Institute"/>
            <person name="Lucas S."/>
            <person name="Copeland A."/>
            <person name="Lapidus A."/>
            <person name="Cheng J.-F."/>
            <person name="Goodwin L."/>
            <person name="Pitluck S."/>
            <person name="Misra M."/>
            <person name="Chertkov O."/>
            <person name="Detter J.C."/>
            <person name="Han C."/>
            <person name="Tapia R."/>
            <person name="Land M."/>
            <person name="Hauser L."/>
            <person name="Kyrpides N."/>
            <person name="Ivanova N."/>
            <person name="Ovchinnikova G."/>
            <person name="Logan B."/>
            <person name="Oda Y."/>
            <person name="Harwood C."/>
            <person name="Woyke T."/>
        </authorList>
    </citation>
    <scope>NUCLEOTIDE SEQUENCE [LARGE SCALE GENOMIC DNA]</scope>
    <source>
        <strain evidence="1">DX-1</strain>
    </source>
</reference>
<proteinExistence type="predicted"/>
<evidence type="ECO:0000313" key="1">
    <source>
        <dbReference type="EMBL" id="ADU43496.1"/>
    </source>
</evidence>
<gene>
    <name evidence="1" type="ordered locus">Rpdx1_1884</name>
</gene>
<dbReference type="KEGG" id="rpx:Rpdx1_1884"/>
<name>E6VMK6_RHOPX</name>
<accession>E6VMK6</accession>
<dbReference type="EMBL" id="CP002418">
    <property type="protein sequence ID" value="ADU43496.1"/>
    <property type="molecule type" value="Genomic_DNA"/>
</dbReference>